<accession>A0ABV8V672</accession>
<evidence type="ECO:0000259" key="1">
    <source>
        <dbReference type="Pfam" id="PF14344"/>
    </source>
</evidence>
<dbReference type="InterPro" id="IPR025510">
    <property type="entry name" value="DUF4397"/>
</dbReference>
<feature type="domain" description="DUF4397" evidence="1">
    <location>
        <begin position="248"/>
        <end position="364"/>
    </location>
</feature>
<dbReference type="RefSeq" id="WP_290264308.1">
    <property type="nucleotide sequence ID" value="NZ_JAUFQG010000006.1"/>
</dbReference>
<proteinExistence type="predicted"/>
<name>A0ABV8V672_9GAMM</name>
<dbReference type="Proteomes" id="UP001595840">
    <property type="component" value="Unassembled WGS sequence"/>
</dbReference>
<dbReference type="EMBL" id="JBHSCX010000009">
    <property type="protein sequence ID" value="MFC4362730.1"/>
    <property type="molecule type" value="Genomic_DNA"/>
</dbReference>
<sequence length="449" mass="46013">MNIRTLAAVGLLPLVLAGCPFDDDDDDPIVEPEVLSTSVRVFHASPDAPAVNLLVNGGEAAAGLDYAQSTGVLTLDEGTYTVAVEGIVPAGNVTVIGPVDLDLVGDTHYDVIAANAVADIEPIVISDSGSLSDASLVRVRVAHLTATAPAVNVFVTAPTDDITGLDPLGTFSFGEVLGPVEVAAGDYRIRVTLADDTLVYDSGTVNLSAGKDLLVGAIPTFRTDDAPIKLAVLDGDAVAILHDQNDGANLRVVHDSADAPAVDVYLNDAAMPAIEDLEFPNAVGYVNLAAGDYDIEVTAANTTSAVINADGVALANGASYTVIALNQLANIEPLVLTDNERSVATEARVRLIHGSSLAGNVDIYVVEQLADISMASPAFSDIPFKADTGYVSLAAGDYDVVITPTGTTTEAIRVSVSLENGGIYTAIARDGVGLTTPLGVIGLDGLAPI</sequence>
<comment type="caution">
    <text evidence="2">The sequence shown here is derived from an EMBL/GenBank/DDBJ whole genome shotgun (WGS) entry which is preliminary data.</text>
</comment>
<protein>
    <submittedName>
        <fullName evidence="2">DUF4397 domain-containing protein</fullName>
    </submittedName>
</protein>
<gene>
    <name evidence="2" type="ORF">ACFOX3_10470</name>
</gene>
<dbReference type="Pfam" id="PF14344">
    <property type="entry name" value="DUF4397"/>
    <property type="match status" value="2"/>
</dbReference>
<feature type="domain" description="DUF4397" evidence="1">
    <location>
        <begin position="38"/>
        <end position="153"/>
    </location>
</feature>
<dbReference type="PROSITE" id="PS51257">
    <property type="entry name" value="PROKAR_LIPOPROTEIN"/>
    <property type="match status" value="1"/>
</dbReference>
<reference evidence="3" key="1">
    <citation type="journal article" date="2019" name="Int. J. Syst. Evol. Microbiol.">
        <title>The Global Catalogue of Microorganisms (GCM) 10K type strain sequencing project: providing services to taxonomists for standard genome sequencing and annotation.</title>
        <authorList>
            <consortium name="The Broad Institute Genomics Platform"/>
            <consortium name="The Broad Institute Genome Sequencing Center for Infectious Disease"/>
            <person name="Wu L."/>
            <person name="Ma J."/>
        </authorList>
    </citation>
    <scope>NUCLEOTIDE SEQUENCE [LARGE SCALE GENOMIC DNA]</scope>
    <source>
        <strain evidence="3">CECT 8570</strain>
    </source>
</reference>
<organism evidence="2 3">
    <name type="scientific">Simiduia curdlanivorans</name>
    <dbReference type="NCBI Taxonomy" id="1492769"/>
    <lineage>
        <taxon>Bacteria</taxon>
        <taxon>Pseudomonadati</taxon>
        <taxon>Pseudomonadota</taxon>
        <taxon>Gammaproteobacteria</taxon>
        <taxon>Cellvibrionales</taxon>
        <taxon>Cellvibrionaceae</taxon>
        <taxon>Simiduia</taxon>
    </lineage>
</organism>
<evidence type="ECO:0000313" key="3">
    <source>
        <dbReference type="Proteomes" id="UP001595840"/>
    </source>
</evidence>
<evidence type="ECO:0000313" key="2">
    <source>
        <dbReference type="EMBL" id="MFC4362730.1"/>
    </source>
</evidence>
<keyword evidence="3" id="KW-1185">Reference proteome</keyword>